<name>A0A9N9TBG2_DIABA</name>
<dbReference type="OrthoDB" id="10426445at2759"/>
<organism evidence="1 2">
    <name type="scientific">Diabrotica balteata</name>
    <name type="common">Banded cucumber beetle</name>
    <dbReference type="NCBI Taxonomy" id="107213"/>
    <lineage>
        <taxon>Eukaryota</taxon>
        <taxon>Metazoa</taxon>
        <taxon>Ecdysozoa</taxon>
        <taxon>Arthropoda</taxon>
        <taxon>Hexapoda</taxon>
        <taxon>Insecta</taxon>
        <taxon>Pterygota</taxon>
        <taxon>Neoptera</taxon>
        <taxon>Endopterygota</taxon>
        <taxon>Coleoptera</taxon>
        <taxon>Polyphaga</taxon>
        <taxon>Cucujiformia</taxon>
        <taxon>Chrysomeloidea</taxon>
        <taxon>Chrysomelidae</taxon>
        <taxon>Galerucinae</taxon>
        <taxon>Diabroticina</taxon>
        <taxon>Diabroticites</taxon>
        <taxon>Diabrotica</taxon>
    </lineage>
</organism>
<dbReference type="Proteomes" id="UP001153709">
    <property type="component" value="Chromosome 9"/>
</dbReference>
<keyword evidence="2" id="KW-1185">Reference proteome</keyword>
<evidence type="ECO:0000313" key="1">
    <source>
        <dbReference type="EMBL" id="CAG9840718.1"/>
    </source>
</evidence>
<proteinExistence type="predicted"/>
<evidence type="ECO:0000313" key="2">
    <source>
        <dbReference type="Proteomes" id="UP001153709"/>
    </source>
</evidence>
<dbReference type="EMBL" id="OU898284">
    <property type="protein sequence ID" value="CAG9840718.1"/>
    <property type="molecule type" value="Genomic_DNA"/>
</dbReference>
<gene>
    <name evidence="1" type="ORF">DIABBA_LOCUS13342</name>
</gene>
<protein>
    <submittedName>
        <fullName evidence="1">Uncharacterized protein</fullName>
    </submittedName>
</protein>
<reference evidence="1" key="1">
    <citation type="submission" date="2022-01" db="EMBL/GenBank/DDBJ databases">
        <authorList>
            <person name="King R."/>
        </authorList>
    </citation>
    <scope>NUCLEOTIDE SEQUENCE</scope>
</reference>
<accession>A0A9N9TBG2</accession>
<dbReference type="AlphaFoldDB" id="A0A9N9TBG2"/>
<sequence length="77" mass="9042">MTKVQTIATRNEPMDLDTSTIRRTHQFNINANSDENFEYTPEYFEVNDNDYPQELIEETSQDFLEDPTDKNPPLISI</sequence>